<evidence type="ECO:0000256" key="2">
    <source>
        <dbReference type="SAM" id="SignalP"/>
    </source>
</evidence>
<name>A0AAV2JPL2_KNICA</name>
<sequence length="70" mass="7249">MRSIQVLIGLVLGLATLTFTAPVNNVANGPEQPQKTPGELLLSNNHTQETGCDNGVQGGPVVVVWRVGAA</sequence>
<dbReference type="EMBL" id="OZ035835">
    <property type="protein sequence ID" value="CAL1577239.1"/>
    <property type="molecule type" value="Genomic_DNA"/>
</dbReference>
<dbReference type="AlphaFoldDB" id="A0AAV2JPL2"/>
<accession>A0AAV2JPL2</accession>
<gene>
    <name evidence="3" type="ORF">KC01_LOCUS8613</name>
</gene>
<organism evidence="3 4">
    <name type="scientific">Knipowitschia caucasica</name>
    <name type="common">Caucasian dwarf goby</name>
    <name type="synonym">Pomatoschistus caucasicus</name>
    <dbReference type="NCBI Taxonomy" id="637954"/>
    <lineage>
        <taxon>Eukaryota</taxon>
        <taxon>Metazoa</taxon>
        <taxon>Chordata</taxon>
        <taxon>Craniata</taxon>
        <taxon>Vertebrata</taxon>
        <taxon>Euteleostomi</taxon>
        <taxon>Actinopterygii</taxon>
        <taxon>Neopterygii</taxon>
        <taxon>Teleostei</taxon>
        <taxon>Neoteleostei</taxon>
        <taxon>Acanthomorphata</taxon>
        <taxon>Gobiaria</taxon>
        <taxon>Gobiiformes</taxon>
        <taxon>Gobioidei</taxon>
        <taxon>Gobiidae</taxon>
        <taxon>Gobiinae</taxon>
        <taxon>Knipowitschia</taxon>
    </lineage>
</organism>
<feature type="compositionally biased region" description="Polar residues" evidence="1">
    <location>
        <begin position="42"/>
        <end position="51"/>
    </location>
</feature>
<reference evidence="3 4" key="1">
    <citation type="submission" date="2024-04" db="EMBL/GenBank/DDBJ databases">
        <authorList>
            <person name="Waldvogel A.-M."/>
            <person name="Schoenle A."/>
        </authorList>
    </citation>
    <scope>NUCLEOTIDE SEQUENCE [LARGE SCALE GENOMIC DNA]</scope>
</reference>
<evidence type="ECO:0000313" key="3">
    <source>
        <dbReference type="EMBL" id="CAL1577239.1"/>
    </source>
</evidence>
<feature type="compositionally biased region" description="Polar residues" evidence="1">
    <location>
        <begin position="23"/>
        <end position="35"/>
    </location>
</feature>
<feature type="region of interest" description="Disordered" evidence="1">
    <location>
        <begin position="23"/>
        <end position="53"/>
    </location>
</feature>
<feature type="chain" id="PRO_5043416087" evidence="2">
    <location>
        <begin position="21"/>
        <end position="70"/>
    </location>
</feature>
<protein>
    <submittedName>
        <fullName evidence="3">Uncharacterized protein</fullName>
    </submittedName>
</protein>
<dbReference type="Proteomes" id="UP001497482">
    <property type="component" value="Chromosome 13"/>
</dbReference>
<feature type="signal peptide" evidence="2">
    <location>
        <begin position="1"/>
        <end position="20"/>
    </location>
</feature>
<proteinExistence type="predicted"/>
<keyword evidence="2" id="KW-0732">Signal</keyword>
<keyword evidence="4" id="KW-1185">Reference proteome</keyword>
<evidence type="ECO:0000313" key="4">
    <source>
        <dbReference type="Proteomes" id="UP001497482"/>
    </source>
</evidence>
<evidence type="ECO:0000256" key="1">
    <source>
        <dbReference type="SAM" id="MobiDB-lite"/>
    </source>
</evidence>